<evidence type="ECO:0000313" key="2">
    <source>
        <dbReference type="EMBL" id="JAG33377.1"/>
    </source>
</evidence>
<feature type="region of interest" description="Disordered" evidence="1">
    <location>
        <begin position="328"/>
        <end position="369"/>
    </location>
</feature>
<dbReference type="AlphaFoldDB" id="A0A0A9YJY0"/>
<reference evidence="2" key="1">
    <citation type="journal article" date="2014" name="PLoS ONE">
        <title>Transcriptome-Based Identification of ABC Transporters in the Western Tarnished Plant Bug Lygus hesperus.</title>
        <authorList>
            <person name="Hull J.J."/>
            <person name="Chaney K."/>
            <person name="Geib S.M."/>
            <person name="Fabrick J.A."/>
            <person name="Brent C.S."/>
            <person name="Walsh D."/>
            <person name="Lavine L.C."/>
        </authorList>
    </citation>
    <scope>NUCLEOTIDE SEQUENCE</scope>
</reference>
<feature type="region of interest" description="Disordered" evidence="1">
    <location>
        <begin position="26"/>
        <end position="47"/>
    </location>
</feature>
<protein>
    <submittedName>
        <fullName evidence="2">Uncharacterized protein</fullName>
    </submittedName>
</protein>
<accession>A0A0A9YJY0</accession>
<proteinExistence type="predicted"/>
<feature type="compositionally biased region" description="Polar residues" evidence="1">
    <location>
        <begin position="62"/>
        <end position="89"/>
    </location>
</feature>
<dbReference type="EMBL" id="GBRD01001607">
    <property type="protein sequence ID" value="JAG64214.1"/>
    <property type="molecule type" value="Transcribed_RNA"/>
</dbReference>
<feature type="compositionally biased region" description="Polar residues" evidence="1">
    <location>
        <begin position="281"/>
        <end position="294"/>
    </location>
</feature>
<reference evidence="2" key="2">
    <citation type="submission" date="2014-07" db="EMBL/GenBank/DDBJ databases">
        <authorList>
            <person name="Hull J."/>
        </authorList>
    </citation>
    <scope>NUCLEOTIDE SEQUENCE</scope>
</reference>
<dbReference type="EMBL" id="GBHO01010227">
    <property type="protein sequence ID" value="JAG33377.1"/>
    <property type="molecule type" value="Transcribed_RNA"/>
</dbReference>
<evidence type="ECO:0000256" key="1">
    <source>
        <dbReference type="SAM" id="MobiDB-lite"/>
    </source>
</evidence>
<feature type="compositionally biased region" description="Low complexity" evidence="1">
    <location>
        <begin position="230"/>
        <end position="241"/>
    </location>
</feature>
<reference evidence="3" key="3">
    <citation type="submission" date="2014-09" db="EMBL/GenBank/DDBJ databases">
        <authorList>
            <person name="Magalhaes I.L.F."/>
            <person name="Oliveira U."/>
            <person name="Santos F.R."/>
            <person name="Vidigal T.H.D.A."/>
            <person name="Brescovit A.D."/>
            <person name="Santos A.J."/>
        </authorList>
    </citation>
    <scope>NUCLEOTIDE SEQUENCE</scope>
</reference>
<name>A0A0A9YJY0_LYGHE</name>
<feature type="region of interest" description="Disordered" evidence="1">
    <location>
        <begin position="266"/>
        <end position="312"/>
    </location>
</feature>
<sequence length="391" mass="43772">MNMLDLATYLPKLGRLTASLAAAADEGSKTACVHNRGKKGPSKQNKKEVAVMLIKKPIVTSHPNAYRSSHWTRSPSPTKRQKRPTTSITLPKARKAPQHQRKAKTSRPTSRPPEKLIKPVGQSSELDDTRDIRLMQQALEEFREQRDQFVQSLSGLQRKLLKFRVPNLFGSTVSVAKSPDKPKPTSAPIERKSNEKPTEKPEVKHREKKSRSKEVRSVSQHFYLADMTESESTSSSSSSASDGSQGGDVSEIELARRKVNKFLDYDLIPIEPPDTRRLDKTNSLFNHQVPTQSRKASKKSPKPGSGKPLNAQLTQLRRGVSEMVKWMPSKTEAGKQKTAVDSTQRNVESSPKTEGSWSHPLSPKTRAAVTSEFKRLKKASEMKLRNKLQKL</sequence>
<feature type="region of interest" description="Disordered" evidence="1">
    <location>
        <begin position="62"/>
        <end position="129"/>
    </location>
</feature>
<feature type="compositionally biased region" description="Polar residues" evidence="1">
    <location>
        <begin position="339"/>
        <end position="356"/>
    </location>
</feature>
<organism evidence="2">
    <name type="scientific">Lygus hesperus</name>
    <name type="common">Western plant bug</name>
    <dbReference type="NCBI Taxonomy" id="30085"/>
    <lineage>
        <taxon>Eukaryota</taxon>
        <taxon>Metazoa</taxon>
        <taxon>Ecdysozoa</taxon>
        <taxon>Arthropoda</taxon>
        <taxon>Hexapoda</taxon>
        <taxon>Insecta</taxon>
        <taxon>Pterygota</taxon>
        <taxon>Neoptera</taxon>
        <taxon>Paraneoptera</taxon>
        <taxon>Hemiptera</taxon>
        <taxon>Heteroptera</taxon>
        <taxon>Panheteroptera</taxon>
        <taxon>Cimicomorpha</taxon>
        <taxon>Miridae</taxon>
        <taxon>Mirini</taxon>
        <taxon>Lygus</taxon>
    </lineage>
</organism>
<gene>
    <name evidence="2" type="ORF">CM83_98856</name>
</gene>
<feature type="region of interest" description="Disordered" evidence="1">
    <location>
        <begin position="173"/>
        <end position="252"/>
    </location>
</feature>
<evidence type="ECO:0000313" key="3">
    <source>
        <dbReference type="EMBL" id="JAG64214.1"/>
    </source>
</evidence>
<feature type="compositionally biased region" description="Basic residues" evidence="1">
    <location>
        <begin position="92"/>
        <end position="105"/>
    </location>
</feature>
<feature type="compositionally biased region" description="Basic and acidic residues" evidence="1">
    <location>
        <begin position="178"/>
        <end position="205"/>
    </location>
</feature>